<dbReference type="KEGG" id="aef:GEV26_00230"/>
<accession>A0A5Q2MFU1</accession>
<dbReference type="EMBL" id="CP045736">
    <property type="protein sequence ID" value="QGG39926.1"/>
    <property type="molecule type" value="Genomic_DNA"/>
</dbReference>
<protein>
    <submittedName>
        <fullName evidence="1">MarR family transcriptional regulator</fullName>
    </submittedName>
</protein>
<proteinExistence type="predicted"/>
<dbReference type="AlphaFoldDB" id="A0A5Q2MFU1"/>
<dbReference type="Proteomes" id="UP000392064">
    <property type="component" value="Plasmid p001"/>
</dbReference>
<evidence type="ECO:0000313" key="2">
    <source>
        <dbReference type="Proteomes" id="UP000392064"/>
    </source>
</evidence>
<name>A0A5Q2MFU1_9ACTN</name>
<dbReference type="RefSeq" id="WP_153651200.1">
    <property type="nucleotide sequence ID" value="NZ_CP045736.1"/>
</dbReference>
<keyword evidence="1" id="KW-0614">Plasmid</keyword>
<sequence>MRVSRDGGKTYPLHRERRISDDLPNQPAAVLIYDNAGCARTFCIDLDSSKGGPDAVQRDYTTLTATLRRLGLPHFADRSPNGGMHIYIPMAEPLPFHDASEVARALEARTPTLDPMPMLGLSSGCIRPPGSRHKTGGHQELIGSPTAAWEACQHGATPGAWRRFAAEVAFSPSDRREYAVTGETLPVAEPVAQLRPLGQHIAPDANYQKIARTGDYDTARYSTHSEARQAVIWSAVAAGWDLPAVAVRLENGTWPGLASLYARYRPQSRHGALLRDWKSAVEFEKRRRSASSQEDVHVRTTRGPKTHAGGTYEQIRTWVNAVDLAFDEDRHDDLGARAVLLAVAEAAQKTGSTVISFGNRSLAVATGLDQSTVGKILKRLAAEDDPLIDLVQEASGVVAHTYSLRVPGALADEAGRRTWKRGKIHGIRAAFRDLGLTAAFAYAALEQTDEPLSGREVAIASRLGVSSAHEALQLLEAFGLAIRKNNKWVIGEANLEQLAERFGVLERVKEQIDRYRAERQAYWAFLGIIRLGTVDASVGTYDASAPPPPPPDESFTLMDMLEDVLGAHLIAETPISAA</sequence>
<evidence type="ECO:0000313" key="1">
    <source>
        <dbReference type="EMBL" id="QGG39926.1"/>
    </source>
</evidence>
<organism evidence="1 2">
    <name type="scientific">Aeromicrobium yanjiei</name>
    <dbReference type="NCBI Taxonomy" id="2662028"/>
    <lineage>
        <taxon>Bacteria</taxon>
        <taxon>Bacillati</taxon>
        <taxon>Actinomycetota</taxon>
        <taxon>Actinomycetes</taxon>
        <taxon>Propionibacteriales</taxon>
        <taxon>Nocardioidaceae</taxon>
        <taxon>Aeromicrobium</taxon>
    </lineage>
</organism>
<keyword evidence="2" id="KW-1185">Reference proteome</keyword>
<dbReference type="Gene3D" id="3.90.920.10">
    <property type="entry name" value="DNA primase, PRIM domain"/>
    <property type="match status" value="1"/>
</dbReference>
<geneLocation type="plasmid" evidence="1 2">
    <name>p001</name>
</geneLocation>
<reference evidence="1 2" key="1">
    <citation type="submission" date="2019-11" db="EMBL/GenBank/DDBJ databases">
        <authorList>
            <person name="Li J."/>
        </authorList>
    </citation>
    <scope>NUCLEOTIDE SEQUENCE [LARGE SCALE GENOMIC DNA]</scope>
    <source>
        <strain evidence="1 2">MF47</strain>
        <plasmid evidence="1 2">p001</plasmid>
    </source>
</reference>
<gene>
    <name evidence="1" type="ORF">GEV26_00230</name>
</gene>